<feature type="binding site" evidence="7">
    <location>
        <position position="378"/>
    </location>
    <ligand>
        <name>UDP-N-acetyl-alpha-D-glucosamine</name>
        <dbReference type="ChEBI" id="CHEBI:57705"/>
    </ligand>
</feature>
<dbReference type="SUPFAM" id="SSF53756">
    <property type="entry name" value="UDP-Glycosyltransferase/glycogen phosphorylase"/>
    <property type="match status" value="1"/>
</dbReference>
<feature type="binding site" evidence="7">
    <location>
        <position position="366"/>
    </location>
    <ligand>
        <name>Mg(2+)</name>
        <dbReference type="ChEBI" id="CHEBI:18420"/>
    </ligand>
</feature>
<dbReference type="Pfam" id="PF00534">
    <property type="entry name" value="Glycos_transf_1"/>
    <property type="match status" value="1"/>
</dbReference>
<evidence type="ECO:0000256" key="4">
    <source>
        <dbReference type="ARBA" id="ARBA00022723"/>
    </source>
</evidence>
<feature type="binding site" evidence="7">
    <location>
        <position position="210"/>
    </location>
    <ligand>
        <name>1D-myo-inositol 3-phosphate</name>
        <dbReference type="ChEBI" id="CHEBI:58401"/>
    </ligand>
</feature>
<proteinExistence type="inferred from homology"/>
<keyword evidence="2 7" id="KW-0328">Glycosyltransferase</keyword>
<reference evidence="11 12" key="1">
    <citation type="submission" date="2021-01" db="EMBL/GenBank/DDBJ databases">
        <title>Draft genome sequence of Micromonospora sp. strain STR1_7.</title>
        <authorList>
            <person name="Karlyshev A."/>
            <person name="Jawad R."/>
        </authorList>
    </citation>
    <scope>NUCLEOTIDE SEQUENCE [LARGE SCALE GENOMIC DNA]</scope>
    <source>
        <strain evidence="11 12">STR1-7</strain>
    </source>
</reference>
<accession>A0ABS1XS36</accession>
<evidence type="ECO:0000256" key="2">
    <source>
        <dbReference type="ARBA" id="ARBA00022676"/>
    </source>
</evidence>
<keyword evidence="12" id="KW-1185">Reference proteome</keyword>
<feature type="region of interest" description="Disordered" evidence="8">
    <location>
        <begin position="1"/>
        <end position="20"/>
    </location>
</feature>
<dbReference type="HAMAP" id="MF_01695">
    <property type="entry name" value="MshA"/>
    <property type="match status" value="1"/>
</dbReference>
<dbReference type="PANTHER" id="PTHR12526">
    <property type="entry name" value="GLYCOSYLTRANSFERASE"/>
    <property type="match status" value="1"/>
</dbReference>
<dbReference type="EC" id="2.4.1.250" evidence="7"/>
<comment type="caution">
    <text evidence="11">The sequence shown here is derived from an EMBL/GenBank/DDBJ whole genome shotgun (WGS) entry which is preliminary data.</text>
</comment>
<feature type="domain" description="Glycosyl transferase family 1" evidence="9">
    <location>
        <begin position="271"/>
        <end position="446"/>
    </location>
</feature>
<dbReference type="Proteomes" id="UP000601027">
    <property type="component" value="Unassembled WGS sequence"/>
</dbReference>
<sequence>MAHFPSPMGKMTSGVRVDREAPVVRDGINRDKGADVAEMHTGVGRQRGARPWPRPRRIATLSVHTSPLHQPGTGDAGGMNVYILEVARRLAEANVEVEIFTRATSGDLPPVVEMAPGVQVRHITSGPLEGLTKEELPGQLCAFTAGVLRAEASRPPGHYDLIHSHYWLSGQVGWLAKERWGVPLVHTAHTLAKVKNAQLAADDRPEPKARVIGEEQVVAEADRLVANTRAEAVDLVDRYDADPTRVTVVQPGVDLGRFRPAPGNRSAATRDARRRLGLPVEGYVVAFVGRIQPLKAPDVLIRAVGALRQRDPALADQVTVVICGGPSGSGLDRPTALIELAATLGVTDRVQFLPPRTGDDLPALYRAADVVAVPSHNESFGLVALEAQACGTPVVAAAVGGLVTAVRDQVSGVLIDGHDPVNWALALGRLLPDPARRAALARGAEQHARHFSWDRTVAGLLNVYGEAITAHRTRLAADLADPALSCSW</sequence>
<feature type="binding site" evidence="7">
    <location>
        <position position="290"/>
    </location>
    <ligand>
        <name>UDP-N-acetyl-alpha-D-glucosamine</name>
        <dbReference type="ChEBI" id="CHEBI:57705"/>
    </ligand>
</feature>
<feature type="binding site" evidence="7">
    <location>
        <position position="133"/>
    </location>
    <ligand>
        <name>1D-myo-inositol 3-phosphate</name>
        <dbReference type="ChEBI" id="CHEBI:58401"/>
    </ligand>
</feature>
<evidence type="ECO:0000259" key="10">
    <source>
        <dbReference type="Pfam" id="PF13579"/>
    </source>
</evidence>
<keyword evidence="5 7" id="KW-0460">Magnesium</keyword>
<feature type="binding site" evidence="7">
    <location>
        <position position="368"/>
    </location>
    <ligand>
        <name>Mg(2+)</name>
        <dbReference type="ChEBI" id="CHEBI:18420"/>
    </ligand>
</feature>
<feature type="binding site" evidence="7">
    <location>
        <begin position="70"/>
        <end position="71"/>
    </location>
    <ligand>
        <name>UDP-N-acetyl-alpha-D-glucosamine</name>
        <dbReference type="ChEBI" id="CHEBI:57705"/>
    </ligand>
</feature>
<protein>
    <recommendedName>
        <fullName evidence="7">D-inositol-3-phosphate glycosyltransferase</fullName>
        <ecNumber evidence="7">2.4.1.250</ecNumber>
    </recommendedName>
    <alternativeName>
        <fullName evidence="7">N-acetylglucosamine-inositol-phosphate N-acetylglucosaminyltransferase</fullName>
        <shortName evidence="7">GlcNAc-Ins-P N-acetylglucosaminyltransferase</shortName>
    </alternativeName>
</protein>
<dbReference type="PANTHER" id="PTHR12526:SF510">
    <property type="entry name" value="D-INOSITOL 3-PHOSPHATE GLYCOSYLTRANSFERASE"/>
    <property type="match status" value="1"/>
</dbReference>
<dbReference type="GO" id="GO:0102710">
    <property type="term" value="F:D-inositol-3-phosphate glycosyltransferase activity"/>
    <property type="evidence" value="ECO:0007669"/>
    <property type="project" value="UniProtKB-EC"/>
</dbReference>
<dbReference type="InterPro" id="IPR017814">
    <property type="entry name" value="Mycothiol_biosynthesis_MshA"/>
</dbReference>
<evidence type="ECO:0000256" key="1">
    <source>
        <dbReference type="ARBA" id="ARBA00008449"/>
    </source>
</evidence>
<dbReference type="NCBIfam" id="TIGR03449">
    <property type="entry name" value="mycothiol_MshA"/>
    <property type="match status" value="1"/>
</dbReference>
<evidence type="ECO:0000313" key="11">
    <source>
        <dbReference type="EMBL" id="MBM0232075.1"/>
    </source>
</evidence>
<dbReference type="Pfam" id="PF13579">
    <property type="entry name" value="Glyco_trans_4_4"/>
    <property type="match status" value="1"/>
</dbReference>
<feature type="binding site" evidence="7">
    <location>
        <position position="295"/>
    </location>
    <ligand>
        <name>UDP-N-acetyl-alpha-D-glucosamine</name>
        <dbReference type="ChEBI" id="CHEBI:57705"/>
    </ligand>
</feature>
<evidence type="ECO:0000256" key="6">
    <source>
        <dbReference type="ARBA" id="ARBA00048131"/>
    </source>
</evidence>
<evidence type="ECO:0000313" key="12">
    <source>
        <dbReference type="Proteomes" id="UP000601027"/>
    </source>
</evidence>
<evidence type="ECO:0000256" key="7">
    <source>
        <dbReference type="HAMAP-Rule" id="MF_01695"/>
    </source>
</evidence>
<feature type="domain" description="Glycosyltransferase subfamily 4-like N-terminal" evidence="10">
    <location>
        <begin position="77"/>
        <end position="252"/>
    </location>
</feature>
<feature type="binding site" evidence="7">
    <location>
        <position position="356"/>
    </location>
    <ligand>
        <name>UDP-N-acetyl-alpha-D-glucosamine</name>
        <dbReference type="ChEBI" id="CHEBI:57705"/>
    </ligand>
</feature>
<dbReference type="InterPro" id="IPR028098">
    <property type="entry name" value="Glyco_trans_4-like_N"/>
</dbReference>
<feature type="binding site" evidence="7">
    <location>
        <position position="392"/>
    </location>
    <ligand>
        <name>Mg(2+)</name>
        <dbReference type="ChEBI" id="CHEBI:18420"/>
    </ligand>
</feature>
<dbReference type="InterPro" id="IPR001296">
    <property type="entry name" value="Glyco_trans_1"/>
</dbReference>
<comment type="function">
    <text evidence="7">Catalyzes the transfer of a N-acetyl-glucosamine moiety to 1D-myo-inositol 3-phosphate to produce 1D-myo-inositol 2-acetamido-2-deoxy-glucopyranoside 3-phosphate in the mycothiol biosynthesis pathway.</text>
</comment>
<dbReference type="CDD" id="cd03800">
    <property type="entry name" value="GT4_sucrose_synthase"/>
    <property type="match status" value="1"/>
</dbReference>
<feature type="binding site" evidence="7">
    <location>
        <position position="190"/>
    </location>
    <ligand>
        <name>1D-myo-inositol 3-phosphate</name>
        <dbReference type="ChEBI" id="CHEBI:58401"/>
    </ligand>
</feature>
<feature type="binding site" evidence="7">
    <location>
        <position position="166"/>
    </location>
    <ligand>
        <name>1D-myo-inositol 3-phosphate</name>
        <dbReference type="ChEBI" id="CHEBI:58401"/>
    </ligand>
</feature>
<comment type="catalytic activity">
    <reaction evidence="6 7">
        <text>1D-myo-inositol 3-phosphate + UDP-N-acetyl-alpha-D-glucosamine = 1D-myo-inositol 2-acetamido-2-deoxy-alpha-D-glucopyranoside 3-phosphate + UDP + H(+)</text>
        <dbReference type="Rhea" id="RHEA:26188"/>
        <dbReference type="ChEBI" id="CHEBI:15378"/>
        <dbReference type="ChEBI" id="CHEBI:57705"/>
        <dbReference type="ChEBI" id="CHEBI:58223"/>
        <dbReference type="ChEBI" id="CHEBI:58401"/>
        <dbReference type="ChEBI" id="CHEBI:58892"/>
        <dbReference type="EC" id="2.4.1.250"/>
    </reaction>
</comment>
<evidence type="ECO:0000256" key="3">
    <source>
        <dbReference type="ARBA" id="ARBA00022679"/>
    </source>
</evidence>
<feature type="binding site" evidence="7">
    <location>
        <begin position="75"/>
        <end position="80"/>
    </location>
    <ligand>
        <name>1D-myo-inositol 3-phosphate</name>
        <dbReference type="ChEBI" id="CHEBI:58401"/>
    </ligand>
</feature>
<feature type="binding site" evidence="7">
    <location>
        <position position="386"/>
    </location>
    <ligand>
        <name>UDP-N-acetyl-alpha-D-glucosamine</name>
        <dbReference type="ChEBI" id="CHEBI:57705"/>
    </ligand>
</feature>
<keyword evidence="4 7" id="KW-0479">Metal-binding</keyword>
<gene>
    <name evidence="7 11" type="primary">mshA</name>
    <name evidence="11" type="ORF">JNW91_09495</name>
</gene>
<feature type="binding site" evidence="7">
    <location>
        <position position="365"/>
    </location>
    <ligand>
        <name>Mg(2+)</name>
        <dbReference type="ChEBI" id="CHEBI:18420"/>
    </ligand>
</feature>
<evidence type="ECO:0000256" key="5">
    <source>
        <dbReference type="ARBA" id="ARBA00022842"/>
    </source>
</evidence>
<feature type="binding site" evidence="7">
    <location>
        <position position="64"/>
    </location>
    <ligand>
        <name>1D-myo-inositol 3-phosphate</name>
        <dbReference type="ChEBI" id="CHEBI:58401"/>
    </ligand>
</feature>
<evidence type="ECO:0000256" key="8">
    <source>
        <dbReference type="SAM" id="MobiDB-lite"/>
    </source>
</evidence>
<dbReference type="Gene3D" id="3.40.50.2000">
    <property type="entry name" value="Glycogen Phosphorylase B"/>
    <property type="match status" value="2"/>
</dbReference>
<keyword evidence="3 7" id="KW-0808">Transferase</keyword>
<feature type="binding site" evidence="7">
    <location>
        <position position="78"/>
    </location>
    <ligand>
        <name>UDP-N-acetyl-alpha-D-glucosamine</name>
        <dbReference type="ChEBI" id="CHEBI:57705"/>
    </ligand>
</feature>
<dbReference type="EMBL" id="JAEVHM010000031">
    <property type="protein sequence ID" value="MBM0232075.1"/>
    <property type="molecule type" value="Genomic_DNA"/>
</dbReference>
<organism evidence="11 12">
    <name type="scientific">Micromonospora parastrephiae</name>
    <dbReference type="NCBI Taxonomy" id="2806101"/>
    <lineage>
        <taxon>Bacteria</taxon>
        <taxon>Bacillati</taxon>
        <taxon>Actinomycetota</taxon>
        <taxon>Actinomycetes</taxon>
        <taxon>Micromonosporales</taxon>
        <taxon>Micromonosporaceae</taxon>
        <taxon>Micromonospora</taxon>
    </lineage>
</organism>
<name>A0ABS1XS36_9ACTN</name>
<comment type="similarity">
    <text evidence="1 7">Belongs to the glycosyltransferase group 1 family. MshA subfamily.</text>
</comment>
<comment type="subunit">
    <text evidence="7">Homodimer.</text>
</comment>
<evidence type="ECO:0000259" key="9">
    <source>
        <dbReference type="Pfam" id="PF00534"/>
    </source>
</evidence>